<sequence>MTLLFFFFFFLSFSSSIYVISLKIVKLSIYHSSKAVDLLAIYNLDICISCLSIVFAVRSGGATGVVVKGLEDRNPISFR</sequence>
<keyword evidence="2" id="KW-1185">Reference proteome</keyword>
<dbReference type="Proteomes" id="UP000016665">
    <property type="component" value="Chromosome 2"/>
</dbReference>
<proteinExistence type="predicted"/>
<evidence type="ECO:0000313" key="2">
    <source>
        <dbReference type="Proteomes" id="UP000016665"/>
    </source>
</evidence>
<organism evidence="1 2">
    <name type="scientific">Ficedula albicollis</name>
    <name type="common">Collared flycatcher</name>
    <name type="synonym">Muscicapa albicollis</name>
    <dbReference type="NCBI Taxonomy" id="59894"/>
    <lineage>
        <taxon>Eukaryota</taxon>
        <taxon>Metazoa</taxon>
        <taxon>Chordata</taxon>
        <taxon>Craniata</taxon>
        <taxon>Vertebrata</taxon>
        <taxon>Euteleostomi</taxon>
        <taxon>Archelosauria</taxon>
        <taxon>Archosauria</taxon>
        <taxon>Dinosauria</taxon>
        <taxon>Saurischia</taxon>
        <taxon>Theropoda</taxon>
        <taxon>Coelurosauria</taxon>
        <taxon>Aves</taxon>
        <taxon>Neognathae</taxon>
        <taxon>Neoaves</taxon>
        <taxon>Telluraves</taxon>
        <taxon>Australaves</taxon>
        <taxon>Passeriformes</taxon>
        <taxon>Muscicapidae</taxon>
        <taxon>Ficedula</taxon>
    </lineage>
</organism>
<name>A0A803VDK5_FICAL</name>
<dbReference type="Ensembl" id="ENSFALT00000039293.1">
    <property type="protein sequence ID" value="ENSFALP00000020811.1"/>
    <property type="gene ID" value="ENSFALG00000025348.1"/>
</dbReference>
<reference evidence="1 2" key="1">
    <citation type="journal article" date="2012" name="Nature">
        <title>The genomic landscape of species divergence in Ficedula flycatchers.</title>
        <authorList>
            <person name="Ellegren H."/>
            <person name="Smeds L."/>
            <person name="Burri R."/>
            <person name="Olason P.I."/>
            <person name="Backstrom N."/>
            <person name="Kawakami T."/>
            <person name="Kunstner A."/>
            <person name="Makinen H."/>
            <person name="Nadachowska-Brzyska K."/>
            <person name="Qvarnstrom A."/>
            <person name="Uebbing S."/>
            <person name="Wolf J.B."/>
        </authorList>
    </citation>
    <scope>NUCLEOTIDE SEQUENCE [LARGE SCALE GENOMIC DNA]</scope>
</reference>
<dbReference type="AlphaFoldDB" id="A0A803VDK5"/>
<protein>
    <submittedName>
        <fullName evidence="1">Uncharacterized protein</fullName>
    </submittedName>
</protein>
<reference evidence="1" key="2">
    <citation type="submission" date="2025-08" db="UniProtKB">
        <authorList>
            <consortium name="Ensembl"/>
        </authorList>
    </citation>
    <scope>IDENTIFICATION</scope>
</reference>
<accession>A0A803VDK5</accession>
<reference evidence="1" key="3">
    <citation type="submission" date="2025-09" db="UniProtKB">
        <authorList>
            <consortium name="Ensembl"/>
        </authorList>
    </citation>
    <scope>IDENTIFICATION</scope>
</reference>
<evidence type="ECO:0000313" key="1">
    <source>
        <dbReference type="Ensembl" id="ENSFALP00000020811.1"/>
    </source>
</evidence>